<dbReference type="CDD" id="cd02846">
    <property type="entry name" value="PAZ_argonaute_like"/>
    <property type="match status" value="1"/>
</dbReference>
<evidence type="ECO:0000256" key="1">
    <source>
        <dbReference type="SAM" id="MobiDB-lite"/>
    </source>
</evidence>
<dbReference type="Pfam" id="PF08699">
    <property type="entry name" value="ArgoL1"/>
    <property type="match status" value="1"/>
</dbReference>
<name>A0A409WA60_9AGAR</name>
<reference evidence="4 5" key="1">
    <citation type="journal article" date="2018" name="Evol. Lett.">
        <title>Horizontal gene cluster transfer increased hallucinogenic mushroom diversity.</title>
        <authorList>
            <person name="Reynolds H.T."/>
            <person name="Vijayakumar V."/>
            <person name="Gluck-Thaler E."/>
            <person name="Korotkin H.B."/>
            <person name="Matheny P.B."/>
            <person name="Slot J.C."/>
        </authorList>
    </citation>
    <scope>NUCLEOTIDE SEQUENCE [LARGE SCALE GENOMIC DNA]</scope>
    <source>
        <strain evidence="4 5">SRW20</strain>
    </source>
</reference>
<dbReference type="PROSITE" id="PS50821">
    <property type="entry name" value="PAZ"/>
    <property type="match status" value="1"/>
</dbReference>
<dbReference type="SUPFAM" id="SSF101690">
    <property type="entry name" value="PAZ domain"/>
    <property type="match status" value="1"/>
</dbReference>
<feature type="region of interest" description="Disordered" evidence="1">
    <location>
        <begin position="1"/>
        <end position="22"/>
    </location>
</feature>
<dbReference type="AlphaFoldDB" id="A0A409WA60"/>
<dbReference type="Pfam" id="PF02170">
    <property type="entry name" value="PAZ"/>
    <property type="match status" value="1"/>
</dbReference>
<dbReference type="PANTHER" id="PTHR22891">
    <property type="entry name" value="EUKARYOTIC TRANSLATION INITIATION FACTOR 2C"/>
    <property type="match status" value="1"/>
</dbReference>
<sequence length="878" mass="98356">MQSRAQGSSFPSSSSSESGAPGASLRSIRVISNSYSITTLPKTKYQQYDVGQYDLVVFSPLGALVFTPEVSIRSKRIRLFHHLQTSVAPQAFNPRALYDGTAIAYAPVRLNLPNDGNVMYIVKLGETGALNPGSSGAYQIRLTKTKGEVVDPSRVFDLIRDRRSTNEAAVAINLAQLISRQGPNLRYTNNGRAYFTEDGKRPIRYGIELLRGIFQSVRPSPKGLILTIDTCTAAVYQSGQMSNVAMSVLGTSDGRSLSLLRVGSQDFRRLEAYFKKLRVKTKIGSKWSAVKTVHGLEERGGDYTFLRDGEEISIRRHFLEAHAIALGYPDWPGVRLTSNKAPMQVIVPMELCYIEPGQFYKKKLPEDCTRDVVKFATMNPSERQTRIRQGIAYYPQSEFVRESGMQISSAPIEVQAKLLEVPTVHFKNAVIPNNGSWAAGGQTLHSAMALEYWGIISFSRRFRQKEMSDMARSLKGSFSRLVKDPLFQIEDKENDVKGTLDCVFGRKLLEKTKDNFGKIILFIVLPVQGGHIRNAVKYWGDVLEGVHTQCVKEDKMLKELSNRISHYCTNIALKVNARLGGINFYTESAIMKKFGEEYNMIMGADIGHPGPGVPKPSVVGVVFSHDRLATQYAALTGIQRPRLETIEGLRYYVAAAFNAFWSKDNIPPRRLIFYRDGLSEGEFRTTAQIEREEIQMAIDHVWQERESTAAKPLVTYVIVGKRHHAVFFPRDRRDGDRTGNCPPGSLIDQEVTHPLGNDFYLQSHAAIQGTSRSGHYTVIYDEIWNQNHSLNEPWYLDELQELSFALCHVYARATRSVSIPAPLVCSRGAFHIQPGLEFSLDDNASVSSGSSSSTVDVDAWKKAFRPVHHALRYTMYFV</sequence>
<dbReference type="Gene3D" id="2.170.260.10">
    <property type="entry name" value="paz domain"/>
    <property type="match status" value="1"/>
</dbReference>
<dbReference type="SMART" id="SM01163">
    <property type="entry name" value="DUF1785"/>
    <property type="match status" value="1"/>
</dbReference>
<dbReference type="InterPro" id="IPR003165">
    <property type="entry name" value="Piwi"/>
</dbReference>
<dbReference type="Proteomes" id="UP000284706">
    <property type="component" value="Unassembled WGS sequence"/>
</dbReference>
<accession>A0A409WA60</accession>
<dbReference type="STRING" id="231916.A0A409WA60"/>
<dbReference type="EMBL" id="NHYE01005264">
    <property type="protein sequence ID" value="PPQ75388.1"/>
    <property type="molecule type" value="Genomic_DNA"/>
</dbReference>
<protein>
    <recommendedName>
        <fullName evidence="6">Piwi domain-containing protein</fullName>
    </recommendedName>
</protein>
<dbReference type="OrthoDB" id="10252740at2759"/>
<evidence type="ECO:0000313" key="4">
    <source>
        <dbReference type="EMBL" id="PPQ75388.1"/>
    </source>
</evidence>
<feature type="domain" description="PAZ" evidence="2">
    <location>
        <begin position="255"/>
        <end position="356"/>
    </location>
</feature>
<organism evidence="4 5">
    <name type="scientific">Gymnopilus dilepis</name>
    <dbReference type="NCBI Taxonomy" id="231916"/>
    <lineage>
        <taxon>Eukaryota</taxon>
        <taxon>Fungi</taxon>
        <taxon>Dikarya</taxon>
        <taxon>Basidiomycota</taxon>
        <taxon>Agaricomycotina</taxon>
        <taxon>Agaricomycetes</taxon>
        <taxon>Agaricomycetidae</taxon>
        <taxon>Agaricales</taxon>
        <taxon>Agaricineae</taxon>
        <taxon>Hymenogastraceae</taxon>
        <taxon>Gymnopilus</taxon>
    </lineage>
</organism>
<dbReference type="InterPro" id="IPR036397">
    <property type="entry name" value="RNaseH_sf"/>
</dbReference>
<dbReference type="InterPro" id="IPR003100">
    <property type="entry name" value="PAZ_dom"/>
</dbReference>
<keyword evidence="5" id="KW-1185">Reference proteome</keyword>
<dbReference type="PROSITE" id="PS50822">
    <property type="entry name" value="PIWI"/>
    <property type="match status" value="1"/>
</dbReference>
<feature type="domain" description="Piwi" evidence="3">
    <location>
        <begin position="520"/>
        <end position="823"/>
    </location>
</feature>
<dbReference type="Pfam" id="PF02171">
    <property type="entry name" value="Piwi"/>
    <property type="match status" value="1"/>
</dbReference>
<dbReference type="Pfam" id="PF16486">
    <property type="entry name" value="ArgoN"/>
    <property type="match status" value="1"/>
</dbReference>
<evidence type="ECO:0008006" key="6">
    <source>
        <dbReference type="Google" id="ProtNLM"/>
    </source>
</evidence>
<dbReference type="InterPro" id="IPR032474">
    <property type="entry name" value="Argonaute_N"/>
</dbReference>
<dbReference type="Gene3D" id="3.30.420.10">
    <property type="entry name" value="Ribonuclease H-like superfamily/Ribonuclease H"/>
    <property type="match status" value="1"/>
</dbReference>
<dbReference type="SMART" id="SM00950">
    <property type="entry name" value="Piwi"/>
    <property type="match status" value="1"/>
</dbReference>
<proteinExistence type="predicted"/>
<dbReference type="Gene3D" id="3.40.50.2300">
    <property type="match status" value="1"/>
</dbReference>
<gene>
    <name evidence="4" type="ORF">CVT26_015471</name>
</gene>
<evidence type="ECO:0000259" key="2">
    <source>
        <dbReference type="PROSITE" id="PS50821"/>
    </source>
</evidence>
<dbReference type="InterPro" id="IPR036085">
    <property type="entry name" value="PAZ_dom_sf"/>
</dbReference>
<comment type="caution">
    <text evidence="4">The sequence shown here is derived from an EMBL/GenBank/DDBJ whole genome shotgun (WGS) entry which is preliminary data.</text>
</comment>
<dbReference type="GO" id="GO:0003723">
    <property type="term" value="F:RNA binding"/>
    <property type="evidence" value="ECO:0007669"/>
    <property type="project" value="InterPro"/>
</dbReference>
<evidence type="ECO:0000313" key="5">
    <source>
        <dbReference type="Proteomes" id="UP000284706"/>
    </source>
</evidence>
<dbReference type="InParanoid" id="A0A409WA60"/>
<evidence type="ECO:0000259" key="3">
    <source>
        <dbReference type="PROSITE" id="PS50822"/>
    </source>
</evidence>
<dbReference type="InterPro" id="IPR012337">
    <property type="entry name" value="RNaseH-like_sf"/>
</dbReference>
<dbReference type="SUPFAM" id="SSF53098">
    <property type="entry name" value="Ribonuclease H-like"/>
    <property type="match status" value="1"/>
</dbReference>
<dbReference type="InterPro" id="IPR014811">
    <property type="entry name" value="ArgoL1"/>
</dbReference>